<organism evidence="5 6">
    <name type="scientific">Metschnikowia bicuspidata</name>
    <dbReference type="NCBI Taxonomy" id="27322"/>
    <lineage>
        <taxon>Eukaryota</taxon>
        <taxon>Fungi</taxon>
        <taxon>Dikarya</taxon>
        <taxon>Ascomycota</taxon>
        <taxon>Saccharomycotina</taxon>
        <taxon>Pichiomycetes</taxon>
        <taxon>Metschnikowiaceae</taxon>
        <taxon>Metschnikowia</taxon>
    </lineage>
</organism>
<keyword evidence="2" id="KW-0285">Flavoprotein</keyword>
<dbReference type="SUPFAM" id="SSF51905">
    <property type="entry name" value="FAD/NAD(P)-binding domain"/>
    <property type="match status" value="1"/>
</dbReference>
<dbReference type="PANTHER" id="PTHR46056:SF12">
    <property type="entry name" value="LONG-CHAIN-ALCOHOL OXIDASE"/>
    <property type="match status" value="1"/>
</dbReference>
<dbReference type="OrthoDB" id="269227at2759"/>
<comment type="similarity">
    <text evidence="1">Belongs to the GMC oxidoreductase family.</text>
</comment>
<dbReference type="AlphaFoldDB" id="A0A4V1J2H9"/>
<keyword evidence="6" id="KW-1185">Reference proteome</keyword>
<dbReference type="Pfam" id="PF13450">
    <property type="entry name" value="NAD_binding_8"/>
    <property type="match status" value="1"/>
</dbReference>
<dbReference type="EMBL" id="ML004764">
    <property type="protein sequence ID" value="RKP28619.1"/>
    <property type="molecule type" value="Genomic_DNA"/>
</dbReference>
<dbReference type="Proteomes" id="UP000268321">
    <property type="component" value="Unassembled WGS sequence"/>
</dbReference>
<protein>
    <submittedName>
        <fullName evidence="5">Uncharacterized protein</fullName>
    </submittedName>
</protein>
<dbReference type="Gene3D" id="3.50.50.60">
    <property type="entry name" value="FAD/NAD(P)-binding domain"/>
    <property type="match status" value="1"/>
</dbReference>
<evidence type="ECO:0000256" key="3">
    <source>
        <dbReference type="ARBA" id="ARBA00022827"/>
    </source>
</evidence>
<name>A0A4V1J2H9_9ASCO</name>
<evidence type="ECO:0000256" key="1">
    <source>
        <dbReference type="ARBA" id="ARBA00010790"/>
    </source>
</evidence>
<dbReference type="PANTHER" id="PTHR46056">
    <property type="entry name" value="LONG-CHAIN-ALCOHOL OXIDASE"/>
    <property type="match status" value="1"/>
</dbReference>
<feature type="non-terminal residue" evidence="5">
    <location>
        <position position="245"/>
    </location>
</feature>
<evidence type="ECO:0000313" key="5">
    <source>
        <dbReference type="EMBL" id="RKP28619.1"/>
    </source>
</evidence>
<evidence type="ECO:0000256" key="4">
    <source>
        <dbReference type="ARBA" id="ARBA00023002"/>
    </source>
</evidence>
<accession>A0A4V1J2H9</accession>
<dbReference type="GO" id="GO:0016491">
    <property type="term" value="F:oxidoreductase activity"/>
    <property type="evidence" value="ECO:0007669"/>
    <property type="project" value="UniProtKB-KW"/>
</dbReference>
<evidence type="ECO:0000313" key="6">
    <source>
        <dbReference type="Proteomes" id="UP000268321"/>
    </source>
</evidence>
<evidence type="ECO:0000256" key="2">
    <source>
        <dbReference type="ARBA" id="ARBA00022630"/>
    </source>
</evidence>
<dbReference type="InterPro" id="IPR036188">
    <property type="entry name" value="FAD/NAD-bd_sf"/>
</dbReference>
<sequence length="245" mass="27777">MRIFSESVQDHHLDMSALVDDGLIHDIAPDTIRHLIDDSVADRLQEYIQTVTRPSQLPCFKEAVHDTISSNASSSARLFYLFMDVLRLRVLEPALTGSTRALANMSVAERERMVRSRRDLPLPLKNKLLKMFQMVTVSIFLRVAPDSPFEAMDYPKREMRAQIHPEHRQHDFEYSMLAPSAEDGVERCVPDVDEVIVGSGSGAGVAAHTLAAQGVRCLVLEKRRYFSPEQMHFDDCEGFRTLYEG</sequence>
<keyword evidence="4" id="KW-0560">Oxidoreductase</keyword>
<keyword evidence="3" id="KW-0274">FAD</keyword>
<reference evidence="6" key="1">
    <citation type="journal article" date="2018" name="Nat. Microbiol.">
        <title>Leveraging single-cell genomics to expand the fungal tree of life.</title>
        <authorList>
            <person name="Ahrendt S.R."/>
            <person name="Quandt C.A."/>
            <person name="Ciobanu D."/>
            <person name="Clum A."/>
            <person name="Salamov A."/>
            <person name="Andreopoulos B."/>
            <person name="Cheng J.F."/>
            <person name="Woyke T."/>
            <person name="Pelin A."/>
            <person name="Henrissat B."/>
            <person name="Reynolds N.K."/>
            <person name="Benny G.L."/>
            <person name="Smith M.E."/>
            <person name="James T.Y."/>
            <person name="Grigoriev I.V."/>
        </authorList>
    </citation>
    <scope>NUCLEOTIDE SEQUENCE [LARGE SCALE GENOMIC DNA]</scope>
    <source>
        <strain evidence="6">Baker2002</strain>
    </source>
</reference>
<proteinExistence type="inferred from homology"/>
<gene>
    <name evidence="5" type="ORF">METBISCDRAFT_20378</name>
</gene>